<evidence type="ECO:0000256" key="1">
    <source>
        <dbReference type="SAM" id="MobiDB-lite"/>
    </source>
</evidence>
<dbReference type="OrthoDB" id="406631at2759"/>
<dbReference type="Proteomes" id="UP000324897">
    <property type="component" value="Chromosome 2"/>
</dbReference>
<dbReference type="PANTHER" id="PTHR31451:SF46">
    <property type="entry name" value="MANNAN ENDO-1,4-BETA-MANNOSIDASE 8"/>
    <property type="match status" value="1"/>
</dbReference>
<dbReference type="InterPro" id="IPR017853">
    <property type="entry name" value="GH"/>
</dbReference>
<protein>
    <submittedName>
        <fullName evidence="2">Uncharacterized protein</fullName>
    </submittedName>
</protein>
<organism evidence="2 3">
    <name type="scientific">Eragrostis curvula</name>
    <name type="common">weeping love grass</name>
    <dbReference type="NCBI Taxonomy" id="38414"/>
    <lineage>
        <taxon>Eukaryota</taxon>
        <taxon>Viridiplantae</taxon>
        <taxon>Streptophyta</taxon>
        <taxon>Embryophyta</taxon>
        <taxon>Tracheophyta</taxon>
        <taxon>Spermatophyta</taxon>
        <taxon>Magnoliopsida</taxon>
        <taxon>Liliopsida</taxon>
        <taxon>Poales</taxon>
        <taxon>Poaceae</taxon>
        <taxon>PACMAD clade</taxon>
        <taxon>Chloridoideae</taxon>
        <taxon>Eragrostideae</taxon>
        <taxon>Eragrostidinae</taxon>
        <taxon>Eragrostis</taxon>
    </lineage>
</organism>
<gene>
    <name evidence="2" type="ORF">EJB05_29906</name>
</gene>
<dbReference type="Gramene" id="TVU27305">
    <property type="protein sequence ID" value="TVU27305"/>
    <property type="gene ID" value="EJB05_29906"/>
</dbReference>
<dbReference type="PANTHER" id="PTHR31451">
    <property type="match status" value="1"/>
</dbReference>
<proteinExistence type="predicted"/>
<dbReference type="AlphaFoldDB" id="A0A5J9UUS4"/>
<keyword evidence="3" id="KW-1185">Reference proteome</keyword>
<accession>A0A5J9UUS4</accession>
<dbReference type="EMBL" id="RWGY01000013">
    <property type="protein sequence ID" value="TVU27305.1"/>
    <property type="molecule type" value="Genomic_DNA"/>
</dbReference>
<name>A0A5J9UUS4_9POAL</name>
<evidence type="ECO:0000313" key="2">
    <source>
        <dbReference type="EMBL" id="TVU27305.1"/>
    </source>
</evidence>
<feature type="region of interest" description="Disordered" evidence="1">
    <location>
        <begin position="129"/>
        <end position="152"/>
    </location>
</feature>
<sequence length="152" mass="17042">MYFAAGDAGLNVCRTWAFNDGGHRALQIRPFSYDEEVFQWLDFVISEERKQNMRLILSLCNTNWEDFFYKTPILQGFSGPHKPFKLTHLEASLRLCWDSRSRWNSGLKATVVGGSSGPAPNVNVTSFSGKIGQNGGTDEHIGLPSHPPARLR</sequence>
<comment type="caution">
    <text evidence="2">The sequence shown here is derived from an EMBL/GenBank/DDBJ whole genome shotgun (WGS) entry which is preliminary data.</text>
</comment>
<dbReference type="Gene3D" id="3.20.20.80">
    <property type="entry name" value="Glycosidases"/>
    <property type="match status" value="1"/>
</dbReference>
<reference evidence="2 3" key="1">
    <citation type="journal article" date="2019" name="Sci. Rep.">
        <title>A high-quality genome of Eragrostis curvula grass provides insights into Poaceae evolution and supports new strategies to enhance forage quality.</title>
        <authorList>
            <person name="Carballo J."/>
            <person name="Santos B.A.C.M."/>
            <person name="Zappacosta D."/>
            <person name="Garbus I."/>
            <person name="Selva J.P."/>
            <person name="Gallo C.A."/>
            <person name="Diaz A."/>
            <person name="Albertini E."/>
            <person name="Caccamo M."/>
            <person name="Echenique V."/>
        </authorList>
    </citation>
    <scope>NUCLEOTIDE SEQUENCE [LARGE SCALE GENOMIC DNA]</scope>
    <source>
        <strain evidence="3">cv. Victoria</strain>
        <tissue evidence="2">Leaf</tissue>
    </source>
</reference>
<dbReference type="GO" id="GO:0016985">
    <property type="term" value="F:mannan endo-1,4-beta-mannosidase activity"/>
    <property type="evidence" value="ECO:0007669"/>
    <property type="project" value="UniProtKB-EC"/>
</dbReference>
<dbReference type="InterPro" id="IPR045053">
    <property type="entry name" value="MAN-like"/>
</dbReference>
<evidence type="ECO:0000313" key="3">
    <source>
        <dbReference type="Proteomes" id="UP000324897"/>
    </source>
</evidence>
<dbReference type="SUPFAM" id="SSF51445">
    <property type="entry name" value="(Trans)glycosidases"/>
    <property type="match status" value="1"/>
</dbReference>